<comment type="caution">
    <text evidence="3">The sequence shown here is derived from an EMBL/GenBank/DDBJ whole genome shotgun (WGS) entry which is preliminary data.</text>
</comment>
<keyword evidence="2" id="KW-0472">Membrane</keyword>
<gene>
    <name evidence="3" type="ORF">C8Q69DRAFT_457380</name>
</gene>
<evidence type="ECO:0000256" key="2">
    <source>
        <dbReference type="SAM" id="Phobius"/>
    </source>
</evidence>
<evidence type="ECO:0000313" key="3">
    <source>
        <dbReference type="EMBL" id="RWQ97977.1"/>
    </source>
</evidence>
<reference evidence="3 4" key="1">
    <citation type="journal article" date="2018" name="Front. Microbiol.">
        <title>Genomic and genetic insights into a cosmopolitan fungus, Paecilomyces variotii (Eurotiales).</title>
        <authorList>
            <person name="Urquhart A.S."/>
            <person name="Mondo S.J."/>
            <person name="Makela M.R."/>
            <person name="Hane J.K."/>
            <person name="Wiebenga A."/>
            <person name="He G."/>
            <person name="Mihaltcheva S."/>
            <person name="Pangilinan J."/>
            <person name="Lipzen A."/>
            <person name="Barry K."/>
            <person name="de Vries R.P."/>
            <person name="Grigoriev I.V."/>
            <person name="Idnurm A."/>
        </authorList>
    </citation>
    <scope>NUCLEOTIDE SEQUENCE [LARGE SCALE GENOMIC DNA]</scope>
    <source>
        <strain evidence="3 4">CBS 101075</strain>
    </source>
</reference>
<dbReference type="STRING" id="264951.A0A443I1S0"/>
<protein>
    <submittedName>
        <fullName evidence="3">Uncharacterized protein</fullName>
    </submittedName>
</protein>
<evidence type="ECO:0000256" key="1">
    <source>
        <dbReference type="SAM" id="MobiDB-lite"/>
    </source>
</evidence>
<dbReference type="PANTHER" id="PTHR33604:SF3">
    <property type="entry name" value="OSJNBA0004B13.7 PROTEIN"/>
    <property type="match status" value="1"/>
</dbReference>
<dbReference type="EMBL" id="RCNU01000002">
    <property type="protein sequence ID" value="RWQ97977.1"/>
    <property type="molecule type" value="Genomic_DNA"/>
</dbReference>
<feature type="compositionally biased region" description="Basic and acidic residues" evidence="1">
    <location>
        <begin position="13"/>
        <end position="23"/>
    </location>
</feature>
<keyword evidence="2" id="KW-1133">Transmembrane helix</keyword>
<accession>A0A443I1S0</accession>
<organism evidence="3 4">
    <name type="scientific">Byssochlamys spectabilis</name>
    <name type="common">Paecilomyces variotii</name>
    <dbReference type="NCBI Taxonomy" id="264951"/>
    <lineage>
        <taxon>Eukaryota</taxon>
        <taxon>Fungi</taxon>
        <taxon>Dikarya</taxon>
        <taxon>Ascomycota</taxon>
        <taxon>Pezizomycotina</taxon>
        <taxon>Eurotiomycetes</taxon>
        <taxon>Eurotiomycetidae</taxon>
        <taxon>Eurotiales</taxon>
        <taxon>Thermoascaceae</taxon>
        <taxon>Paecilomyces</taxon>
    </lineage>
</organism>
<feature type="transmembrane region" description="Helical" evidence="2">
    <location>
        <begin position="40"/>
        <end position="56"/>
    </location>
</feature>
<sequence length="673" mass="76310">MRISRRAFAADEELGKKDDDHRPAARAPSLRPAWKAPRRRRIVLAFVGFYLLYIFFKNMPTDLTPAVERYNPELAQLRQKGRTLQSSLGAIPQAVNPHQPPPRENDDAKDNAKYYYEGKVRFYNLAKSLRPNSPSSHRREHVSRAVLFAGADLKSVADLLPLACEMVRQGTNEVHFALMGRDDVSIPGIQKVNGISDEDCPIQWHDARPDYAPWSTGPRMERAVRSGLGYIREYINPQVVITHGEFREESFFWKAIKQKTDELGLAHIPLSRPAVDLMWLSKLDSGSLKVWNKMQIEMLVHAPSESSGSLIRLLKSLEGADYLDSVPSLTIELPPRVDPELLRFLQNTNWPPQSSSKVTLRRRIPSQRMTSEMSSIRTVEAFYPRDPNVTHVLVLSPQTELSPSFFHFLKYTALNYKHSVSAMNVSSELLGISLELPSSRPTDNEPFAPPSEPMDVPQSHDGEQSPFFLWQVPDSNAALYFGDKWAEFHSFLSHRLSAPGDSHDLSPKLISKKYPAFMEYLLEFMRVRGYYMLYPSFSGRNHVSLATVHNELYHPPEEFVADSSSALAEADKDTIEDLPEVLSPSSDLELGSVERPLFHGSTVEILLQRFPDHLPKLEALPLLSYKSEKLSARDIQQRTSEFAREFRTKVGGCKASNTPDDAGFWKIGDYFCL</sequence>
<feature type="region of interest" description="Disordered" evidence="1">
    <location>
        <begin position="1"/>
        <end position="29"/>
    </location>
</feature>
<dbReference type="PANTHER" id="PTHR33604">
    <property type="entry name" value="OSJNBA0004B13.7 PROTEIN"/>
    <property type="match status" value="1"/>
</dbReference>
<keyword evidence="2" id="KW-0812">Transmembrane</keyword>
<keyword evidence="4" id="KW-1185">Reference proteome</keyword>
<name>A0A443I1S0_BYSSP</name>
<evidence type="ECO:0000313" key="4">
    <source>
        <dbReference type="Proteomes" id="UP000283841"/>
    </source>
</evidence>
<proteinExistence type="predicted"/>
<dbReference type="Proteomes" id="UP000283841">
    <property type="component" value="Unassembled WGS sequence"/>
</dbReference>
<dbReference type="GeneID" id="39599170"/>
<dbReference type="AlphaFoldDB" id="A0A443I1S0"/>
<dbReference type="VEuPathDB" id="FungiDB:C8Q69DRAFT_457380"/>
<feature type="region of interest" description="Disordered" evidence="1">
    <location>
        <begin position="440"/>
        <end position="460"/>
    </location>
</feature>
<dbReference type="RefSeq" id="XP_028487622.1">
    <property type="nucleotide sequence ID" value="XM_028629893.1"/>
</dbReference>